<dbReference type="Gene3D" id="2.60.120.260">
    <property type="entry name" value="Galactose-binding domain-like"/>
    <property type="match status" value="1"/>
</dbReference>
<dbReference type="InterPro" id="IPR008979">
    <property type="entry name" value="Galactose-bd-like_sf"/>
</dbReference>
<gene>
    <name evidence="2" type="ORF">FSB73_20340</name>
</gene>
<dbReference type="KEGG" id="agi:FSB73_20340"/>
<keyword evidence="3" id="KW-1185">Reference proteome</keyword>
<dbReference type="PROSITE" id="PS50022">
    <property type="entry name" value="FA58C_3"/>
    <property type="match status" value="1"/>
</dbReference>
<feature type="domain" description="F5/8 type C" evidence="1">
    <location>
        <begin position="227"/>
        <end position="320"/>
    </location>
</feature>
<dbReference type="EMBL" id="CP042434">
    <property type="protein sequence ID" value="QEC73666.1"/>
    <property type="molecule type" value="Genomic_DNA"/>
</dbReference>
<dbReference type="Pfam" id="PF16389">
    <property type="entry name" value="DUF4998"/>
    <property type="match status" value="1"/>
</dbReference>
<sequence length="361" mass="40585">MKILKGRFFLLFFLLLCGICLNYSCKKMDDSYKKYVVVGGLTYPGMATAPEVYGGKGRVKLSWLRGTDPSVVKARVFWNNYLDSVEVNIPKTGDTISVIINNLQEQQYTFDIVTYDNKGNKSVAAEVLGAAYGDIYQASLLSRPITKVAMHDQGVANITWGAANITGGAYATEVTYTTLSGDQSSKRFLVNEQTSDIFDIKPNIPFKYRTIYLPDSLAIDTFYTNFVNVNSLLFDKSSWQVIDFSTEHDNSVDNRVSNIIDGDPGTRWHTNVNTSYYPHFVTVDMQTSKSITAFEIYRMTGDNRACDRFELAISQDNISWQVLGIMILTEIQMPGRCIRSKESPRPGILNLQGCPDRSVIW</sequence>
<name>A0A5B8VSG8_9BACT</name>
<dbReference type="Pfam" id="PF00754">
    <property type="entry name" value="F5_F8_type_C"/>
    <property type="match status" value="1"/>
</dbReference>
<protein>
    <recommendedName>
        <fullName evidence="1">F5/8 type C domain-containing protein</fullName>
    </recommendedName>
</protein>
<organism evidence="2 3">
    <name type="scientific">Arachidicoccus ginsenosidivorans</name>
    <dbReference type="NCBI Taxonomy" id="496057"/>
    <lineage>
        <taxon>Bacteria</taxon>
        <taxon>Pseudomonadati</taxon>
        <taxon>Bacteroidota</taxon>
        <taxon>Chitinophagia</taxon>
        <taxon>Chitinophagales</taxon>
        <taxon>Chitinophagaceae</taxon>
        <taxon>Arachidicoccus</taxon>
    </lineage>
</organism>
<dbReference type="AlphaFoldDB" id="A0A5B8VSG8"/>
<reference evidence="2 3" key="1">
    <citation type="journal article" date="2017" name="Int. J. Syst. Evol. Microbiol.">
        <title>Arachidicoccus ginsenosidivorans sp. nov., with ginsenoside-converting activity isolated from ginseng cultivating soil.</title>
        <authorList>
            <person name="Siddiqi M.Z."/>
            <person name="Aslam Z."/>
            <person name="Im W.T."/>
        </authorList>
    </citation>
    <scope>NUCLEOTIDE SEQUENCE [LARGE SCALE GENOMIC DNA]</scope>
    <source>
        <strain evidence="2 3">Gsoil 809</strain>
    </source>
</reference>
<dbReference type="Proteomes" id="UP000321291">
    <property type="component" value="Chromosome"/>
</dbReference>
<evidence type="ECO:0000313" key="2">
    <source>
        <dbReference type="EMBL" id="QEC73666.1"/>
    </source>
</evidence>
<evidence type="ECO:0000259" key="1">
    <source>
        <dbReference type="PROSITE" id="PS50022"/>
    </source>
</evidence>
<accession>A0A5B8VSG8</accession>
<dbReference type="SUPFAM" id="SSF49785">
    <property type="entry name" value="Galactose-binding domain-like"/>
    <property type="match status" value="1"/>
</dbReference>
<evidence type="ECO:0000313" key="3">
    <source>
        <dbReference type="Proteomes" id="UP000321291"/>
    </source>
</evidence>
<dbReference type="InterPro" id="IPR000421">
    <property type="entry name" value="FA58C"/>
</dbReference>
<proteinExistence type="predicted"/>